<gene>
    <name evidence="2" type="ORF">H9882_06625</name>
</gene>
<dbReference type="AlphaFoldDB" id="A0A948WSY6"/>
<evidence type="ECO:0000313" key="2">
    <source>
        <dbReference type="EMBL" id="MBU3806546.1"/>
    </source>
</evidence>
<evidence type="ECO:0000259" key="1">
    <source>
        <dbReference type="Pfam" id="PF04230"/>
    </source>
</evidence>
<accession>A0A948WSY6</accession>
<keyword evidence="2" id="KW-0808">Transferase</keyword>
<proteinExistence type="predicted"/>
<reference evidence="2" key="2">
    <citation type="submission" date="2021-04" db="EMBL/GenBank/DDBJ databases">
        <authorList>
            <person name="Gilroy R."/>
        </authorList>
    </citation>
    <scope>NUCLEOTIDE SEQUENCE</scope>
    <source>
        <strain evidence="2">B5_2728</strain>
    </source>
</reference>
<organism evidence="2 3">
    <name type="scientific">Candidatus Allofournierella pullistercoris</name>
    <dbReference type="NCBI Taxonomy" id="2838597"/>
    <lineage>
        <taxon>Bacteria</taxon>
        <taxon>Bacillati</taxon>
        <taxon>Bacillota</taxon>
        <taxon>Clostridia</taxon>
        <taxon>Eubacteriales</taxon>
        <taxon>Oscillospiraceae</taxon>
        <taxon>Allofournierella</taxon>
    </lineage>
</organism>
<comment type="caution">
    <text evidence="2">The sequence shown here is derived from an EMBL/GenBank/DDBJ whole genome shotgun (WGS) entry which is preliminary data.</text>
</comment>
<sequence length="247" mass="28962">MWAKLAGSFNKDFFLNCNSMKEMRRIAYGPDIGDLDANEENLRELQELLKGVEHISCRGTAPLNVLEQCTDKKIQPVLDPTLLIGRHEYDSIASDRLIDEPYVLYYYIENNPDMRRQAQEFAKKNNLKLVELTSRLSKNNIFRTSEINYSFGIQEFVSLIKYSECVFTDSFHGICVSIQYKKNFYAYPRKKEKKVFDLCQMVGTSERYMINKSFEDVSQDTIDYEKVDQLLDDWRKTSIDWLKDALS</sequence>
<dbReference type="GO" id="GO:0016740">
    <property type="term" value="F:transferase activity"/>
    <property type="evidence" value="ECO:0007669"/>
    <property type="project" value="UniProtKB-KW"/>
</dbReference>
<evidence type="ECO:0000313" key="3">
    <source>
        <dbReference type="Proteomes" id="UP000713596"/>
    </source>
</evidence>
<feature type="domain" description="Polysaccharide pyruvyl transferase" evidence="1">
    <location>
        <begin position="24"/>
        <end position="187"/>
    </location>
</feature>
<name>A0A948WSY6_9FIRM</name>
<dbReference type="Proteomes" id="UP000713596">
    <property type="component" value="Unassembled WGS sequence"/>
</dbReference>
<dbReference type="Pfam" id="PF04230">
    <property type="entry name" value="PS_pyruv_trans"/>
    <property type="match status" value="1"/>
</dbReference>
<reference evidence="2" key="1">
    <citation type="journal article" date="2021" name="PeerJ">
        <title>Extensive microbial diversity within the chicken gut microbiome revealed by metagenomics and culture.</title>
        <authorList>
            <person name="Gilroy R."/>
            <person name="Ravi A."/>
            <person name="Getino M."/>
            <person name="Pursley I."/>
            <person name="Horton D.L."/>
            <person name="Alikhan N.F."/>
            <person name="Baker D."/>
            <person name="Gharbi K."/>
            <person name="Hall N."/>
            <person name="Watson M."/>
            <person name="Adriaenssens E.M."/>
            <person name="Foster-Nyarko E."/>
            <person name="Jarju S."/>
            <person name="Secka A."/>
            <person name="Antonio M."/>
            <person name="Oren A."/>
            <person name="Chaudhuri R.R."/>
            <person name="La Ragione R."/>
            <person name="Hildebrand F."/>
            <person name="Pallen M.J."/>
        </authorList>
    </citation>
    <scope>NUCLEOTIDE SEQUENCE</scope>
    <source>
        <strain evidence="2">B5_2728</strain>
    </source>
</reference>
<dbReference type="EMBL" id="JAHLFP010000056">
    <property type="protein sequence ID" value="MBU3806546.1"/>
    <property type="molecule type" value="Genomic_DNA"/>
</dbReference>
<dbReference type="InterPro" id="IPR007345">
    <property type="entry name" value="Polysacch_pyruvyl_Trfase"/>
</dbReference>
<protein>
    <submittedName>
        <fullName evidence="2">Polysaccharide pyruvyl transferase family protein</fullName>
    </submittedName>
</protein>